<dbReference type="GO" id="GO:0005634">
    <property type="term" value="C:nucleus"/>
    <property type="evidence" value="ECO:0007669"/>
    <property type="project" value="TreeGrafter"/>
</dbReference>
<comment type="similarity">
    <text evidence="1">Belongs to the tRNA pseudouridine synthase TruA family.</text>
</comment>
<dbReference type="GO" id="GO:0009982">
    <property type="term" value="F:pseudouridine synthase activity"/>
    <property type="evidence" value="ECO:0007669"/>
    <property type="project" value="InterPro"/>
</dbReference>
<sequence>MDNVKIKKPTSTENLENLSKEELINMVKSLEAHNNQLKNIIAKLSGGESSKYKNNSYDFSKCHFRHILLKFFYLGWDYNGYAVQEDTSVTIENYIFKSLTKTCLIKDRQSSNYHRCGRTDKGVSSFGQTISIDVRSKLTKETEENVEDELDYCQMLNSVLPDNIQCVAWSPIENNFSARFDCNSRIYRYFFAKGWLNIEAMMEASQFLIGTHDYRHFCKMDVGNGVVQFIRRIDEINIKPSDLNENENEYSMYVITIKGKAFLWHQIRCIMGILFLIGQNKEKPHIVKELLDIKKNPRKPEYQMASEIPLNLYFCDYDTNNWVYSIDSLTKCIKKLKNAWTFTGAKGSMIKTMILSLEDNLKTISEKNDKTLEKNCLSEYLIQGVKMKNYIPLMKRQKCKTLEERIKHFTKRKRIEIVKE</sequence>
<gene>
    <name evidence="5" type="ORF">MELIAE_LOCUS10502</name>
</gene>
<feature type="domain" description="Pseudouridine synthase I TruA alpha/beta" evidence="4">
    <location>
        <begin position="204"/>
        <end position="318"/>
    </location>
</feature>
<evidence type="ECO:0000259" key="4">
    <source>
        <dbReference type="Pfam" id="PF01416"/>
    </source>
</evidence>
<reference evidence="5" key="1">
    <citation type="submission" date="2021-12" db="EMBL/GenBank/DDBJ databases">
        <authorList>
            <person name="King R."/>
        </authorList>
    </citation>
    <scope>NUCLEOTIDE SEQUENCE</scope>
</reference>
<evidence type="ECO:0000313" key="6">
    <source>
        <dbReference type="Proteomes" id="UP001154078"/>
    </source>
</evidence>
<dbReference type="Proteomes" id="UP001154078">
    <property type="component" value="Chromosome 7"/>
</dbReference>
<dbReference type="InterPro" id="IPR001406">
    <property type="entry name" value="PsdUridine_synth_TruA"/>
</dbReference>
<dbReference type="InterPro" id="IPR020097">
    <property type="entry name" value="PsdUridine_synth_TruA_a/b_dom"/>
</dbReference>
<protein>
    <recommendedName>
        <fullName evidence="4">Pseudouridine synthase I TruA alpha/beta domain-containing protein</fullName>
    </recommendedName>
</protein>
<name>A0A9P0FMJ3_BRAAE</name>
<dbReference type="Gene3D" id="3.30.70.660">
    <property type="entry name" value="Pseudouridine synthase I, catalytic domain, C-terminal subdomain"/>
    <property type="match status" value="1"/>
</dbReference>
<keyword evidence="6" id="KW-1185">Reference proteome</keyword>
<dbReference type="GO" id="GO:0003723">
    <property type="term" value="F:RNA binding"/>
    <property type="evidence" value="ECO:0007669"/>
    <property type="project" value="InterPro"/>
</dbReference>
<dbReference type="AlphaFoldDB" id="A0A9P0FMJ3"/>
<evidence type="ECO:0000313" key="5">
    <source>
        <dbReference type="EMBL" id="CAH0560811.1"/>
    </source>
</evidence>
<dbReference type="NCBIfam" id="TIGR00071">
    <property type="entry name" value="hisT_truA"/>
    <property type="match status" value="1"/>
</dbReference>
<dbReference type="PANTHER" id="PTHR11142:SF5">
    <property type="entry name" value="TRNA PSEUDOURIDINE(38_39) SYNTHASE"/>
    <property type="match status" value="1"/>
</dbReference>
<dbReference type="FunFam" id="3.30.70.580:FF:000007">
    <property type="entry name" value="tRNA pseudouridine synthase"/>
    <property type="match status" value="1"/>
</dbReference>
<dbReference type="HAMAP" id="MF_00171">
    <property type="entry name" value="TruA"/>
    <property type="match status" value="1"/>
</dbReference>
<dbReference type="Pfam" id="PF01416">
    <property type="entry name" value="PseudoU_synth_1"/>
    <property type="match status" value="1"/>
</dbReference>
<keyword evidence="2" id="KW-0819">tRNA processing</keyword>
<dbReference type="GO" id="GO:1990481">
    <property type="term" value="P:mRNA pseudouridine synthesis"/>
    <property type="evidence" value="ECO:0007669"/>
    <property type="project" value="TreeGrafter"/>
</dbReference>
<dbReference type="OrthoDB" id="25767at2759"/>
<dbReference type="Gene3D" id="3.30.70.580">
    <property type="entry name" value="Pseudouridine synthase I, catalytic domain, N-terminal subdomain"/>
    <property type="match status" value="1"/>
</dbReference>
<evidence type="ECO:0000256" key="1">
    <source>
        <dbReference type="ARBA" id="ARBA00009375"/>
    </source>
</evidence>
<evidence type="ECO:0000256" key="3">
    <source>
        <dbReference type="ARBA" id="ARBA00023235"/>
    </source>
</evidence>
<dbReference type="InterPro" id="IPR041707">
    <property type="entry name" value="Pus3-like"/>
</dbReference>
<accession>A0A9P0FMJ3</accession>
<dbReference type="InterPro" id="IPR020094">
    <property type="entry name" value="TruA/RsuA/RluB/E/F_N"/>
</dbReference>
<evidence type="ECO:0000256" key="2">
    <source>
        <dbReference type="ARBA" id="ARBA00022694"/>
    </source>
</evidence>
<proteinExistence type="inferred from homology"/>
<organism evidence="5 6">
    <name type="scientific">Brassicogethes aeneus</name>
    <name type="common">Rape pollen beetle</name>
    <name type="synonym">Meligethes aeneus</name>
    <dbReference type="NCBI Taxonomy" id="1431903"/>
    <lineage>
        <taxon>Eukaryota</taxon>
        <taxon>Metazoa</taxon>
        <taxon>Ecdysozoa</taxon>
        <taxon>Arthropoda</taxon>
        <taxon>Hexapoda</taxon>
        <taxon>Insecta</taxon>
        <taxon>Pterygota</taxon>
        <taxon>Neoptera</taxon>
        <taxon>Endopterygota</taxon>
        <taxon>Coleoptera</taxon>
        <taxon>Polyphaga</taxon>
        <taxon>Cucujiformia</taxon>
        <taxon>Nitidulidae</taxon>
        <taxon>Meligethinae</taxon>
        <taxon>Brassicogethes</taxon>
    </lineage>
</organism>
<dbReference type="SUPFAM" id="SSF55120">
    <property type="entry name" value="Pseudouridine synthase"/>
    <property type="match status" value="1"/>
</dbReference>
<dbReference type="CDD" id="cd02569">
    <property type="entry name" value="PseudoU_synth_ScPus3"/>
    <property type="match status" value="1"/>
</dbReference>
<dbReference type="EMBL" id="OV121138">
    <property type="protein sequence ID" value="CAH0560811.1"/>
    <property type="molecule type" value="Genomic_DNA"/>
</dbReference>
<dbReference type="GO" id="GO:0031119">
    <property type="term" value="P:tRNA pseudouridine synthesis"/>
    <property type="evidence" value="ECO:0007669"/>
    <property type="project" value="TreeGrafter"/>
</dbReference>
<keyword evidence="3" id="KW-0413">Isomerase</keyword>
<dbReference type="GO" id="GO:0005737">
    <property type="term" value="C:cytoplasm"/>
    <property type="evidence" value="ECO:0007669"/>
    <property type="project" value="TreeGrafter"/>
</dbReference>
<dbReference type="InterPro" id="IPR020095">
    <property type="entry name" value="PsdUridine_synth_TruA_C"/>
</dbReference>
<dbReference type="PANTHER" id="PTHR11142">
    <property type="entry name" value="PSEUDOURIDYLATE SYNTHASE"/>
    <property type="match status" value="1"/>
</dbReference>
<dbReference type="InterPro" id="IPR020103">
    <property type="entry name" value="PsdUridine_synth_cat_dom_sf"/>
</dbReference>